<dbReference type="GO" id="GO:0046872">
    <property type="term" value="F:metal ion binding"/>
    <property type="evidence" value="ECO:0007669"/>
    <property type="project" value="UniProtKB-KW"/>
</dbReference>
<dbReference type="EMBL" id="RYZH01000102">
    <property type="protein sequence ID" value="RUL81258.1"/>
    <property type="molecule type" value="Genomic_DNA"/>
</dbReference>
<accession>A0A432MBU4</accession>
<proteinExistence type="predicted"/>
<evidence type="ECO:0000259" key="2">
    <source>
        <dbReference type="PROSITE" id="PS50846"/>
    </source>
</evidence>
<name>A0A432MBU4_9BACT</name>
<sequence length="119" mass="11975">MIGTTTKSQARHPLLTLVLGGIFAASPCCCGFSNPAFGDAPRPILAAAECHVLAIEGLTCESCSAHVRTALAKVPGVAGARVDFAKAEAVVCAKPGAVVNAATLIAAVKKAGYKATLKK</sequence>
<feature type="domain" description="HMA" evidence="2">
    <location>
        <begin position="49"/>
        <end position="116"/>
    </location>
</feature>
<evidence type="ECO:0000313" key="3">
    <source>
        <dbReference type="EMBL" id="RUL81258.1"/>
    </source>
</evidence>
<organism evidence="3 4">
    <name type="scientific">Tautonia sociabilis</name>
    <dbReference type="NCBI Taxonomy" id="2080755"/>
    <lineage>
        <taxon>Bacteria</taxon>
        <taxon>Pseudomonadati</taxon>
        <taxon>Planctomycetota</taxon>
        <taxon>Planctomycetia</taxon>
        <taxon>Isosphaerales</taxon>
        <taxon>Isosphaeraceae</taxon>
        <taxon>Tautonia</taxon>
    </lineage>
</organism>
<reference evidence="3 4" key="1">
    <citation type="submission" date="2018-12" db="EMBL/GenBank/DDBJ databases">
        <authorList>
            <person name="Toschakov S.V."/>
        </authorList>
    </citation>
    <scope>NUCLEOTIDE SEQUENCE [LARGE SCALE GENOMIC DNA]</scope>
    <source>
        <strain evidence="3 4">GM2012</strain>
    </source>
</reference>
<dbReference type="Proteomes" id="UP000280296">
    <property type="component" value="Unassembled WGS sequence"/>
</dbReference>
<dbReference type="Gene3D" id="3.30.70.100">
    <property type="match status" value="1"/>
</dbReference>
<dbReference type="InterPro" id="IPR001802">
    <property type="entry name" value="MerP/CopZ"/>
</dbReference>
<evidence type="ECO:0000256" key="1">
    <source>
        <dbReference type="ARBA" id="ARBA00022723"/>
    </source>
</evidence>
<keyword evidence="4" id="KW-1185">Reference proteome</keyword>
<comment type="caution">
    <text evidence="3">The sequence shown here is derived from an EMBL/GenBank/DDBJ whole genome shotgun (WGS) entry which is preliminary data.</text>
</comment>
<dbReference type="PROSITE" id="PS01047">
    <property type="entry name" value="HMA_1"/>
    <property type="match status" value="1"/>
</dbReference>
<dbReference type="PRINTS" id="PR00946">
    <property type="entry name" value="HGSCAVENGER"/>
</dbReference>
<dbReference type="OrthoDB" id="7185309at2"/>
<dbReference type="FunFam" id="3.30.70.100:FF:000001">
    <property type="entry name" value="ATPase copper transporting beta"/>
    <property type="match status" value="1"/>
</dbReference>
<dbReference type="InterPro" id="IPR017969">
    <property type="entry name" value="Heavy-metal-associated_CS"/>
</dbReference>
<keyword evidence="1" id="KW-0479">Metal-binding</keyword>
<evidence type="ECO:0000313" key="4">
    <source>
        <dbReference type="Proteomes" id="UP000280296"/>
    </source>
</evidence>
<dbReference type="RefSeq" id="WP_126728256.1">
    <property type="nucleotide sequence ID" value="NZ_RYZH01000102.1"/>
</dbReference>
<dbReference type="CDD" id="cd00371">
    <property type="entry name" value="HMA"/>
    <property type="match status" value="1"/>
</dbReference>
<dbReference type="SUPFAM" id="SSF55008">
    <property type="entry name" value="HMA, heavy metal-associated domain"/>
    <property type="match status" value="1"/>
</dbReference>
<reference evidence="3 4" key="2">
    <citation type="submission" date="2019-01" db="EMBL/GenBank/DDBJ databases">
        <title>Tautonia sociabilis, a novel thermotolerant planctomycete of Isosphaeraceae family, isolated from a 4000 m deep subterranean habitat.</title>
        <authorList>
            <person name="Kovaleva O.L."/>
            <person name="Elcheninov A.G."/>
            <person name="Van Heerden E."/>
            <person name="Toshchakov S.V."/>
            <person name="Novikov A."/>
            <person name="Bonch-Osmolovskaya E.A."/>
            <person name="Kublanov I.V."/>
        </authorList>
    </citation>
    <scope>NUCLEOTIDE SEQUENCE [LARGE SCALE GENOMIC DNA]</scope>
    <source>
        <strain evidence="3 4">GM2012</strain>
    </source>
</reference>
<dbReference type="InterPro" id="IPR006121">
    <property type="entry name" value="HMA_dom"/>
</dbReference>
<dbReference type="PROSITE" id="PS50846">
    <property type="entry name" value="HMA_2"/>
    <property type="match status" value="1"/>
</dbReference>
<dbReference type="InterPro" id="IPR036163">
    <property type="entry name" value="HMA_dom_sf"/>
</dbReference>
<dbReference type="Pfam" id="PF00403">
    <property type="entry name" value="HMA"/>
    <property type="match status" value="1"/>
</dbReference>
<dbReference type="AlphaFoldDB" id="A0A432MBU4"/>
<protein>
    <recommendedName>
        <fullName evidence="2">HMA domain-containing protein</fullName>
    </recommendedName>
</protein>
<gene>
    <name evidence="3" type="ORF">TsocGM_25365</name>
</gene>